<dbReference type="Gene3D" id="1.10.287.130">
    <property type="match status" value="1"/>
</dbReference>
<comment type="caution">
    <text evidence="8">The sequence shown here is derived from an EMBL/GenBank/DDBJ whole genome shotgun (WGS) entry which is preliminary data.</text>
</comment>
<dbReference type="OrthoDB" id="9808408at2"/>
<dbReference type="GO" id="GO:0000156">
    <property type="term" value="F:phosphorelay response regulator activity"/>
    <property type="evidence" value="ECO:0007669"/>
    <property type="project" value="TreeGrafter"/>
</dbReference>
<dbReference type="PANTHER" id="PTHR42878:SF15">
    <property type="entry name" value="BACTERIOPHYTOCHROME"/>
    <property type="match status" value="1"/>
</dbReference>
<keyword evidence="6" id="KW-0472">Membrane</keyword>
<dbReference type="InterPro" id="IPR050351">
    <property type="entry name" value="BphY/WalK/GraS-like"/>
</dbReference>
<dbReference type="GO" id="GO:0007234">
    <property type="term" value="P:osmosensory signaling via phosphorelay pathway"/>
    <property type="evidence" value="ECO:0007669"/>
    <property type="project" value="TreeGrafter"/>
</dbReference>
<evidence type="ECO:0000313" key="9">
    <source>
        <dbReference type="Proteomes" id="UP000285023"/>
    </source>
</evidence>
<keyword evidence="5" id="KW-0418">Kinase</keyword>
<keyword evidence="3" id="KW-0597">Phosphoprotein</keyword>
<dbReference type="AlphaFoldDB" id="A0A418Q0S3"/>
<evidence type="ECO:0000256" key="1">
    <source>
        <dbReference type="ARBA" id="ARBA00000085"/>
    </source>
</evidence>
<evidence type="ECO:0000256" key="5">
    <source>
        <dbReference type="ARBA" id="ARBA00022777"/>
    </source>
</evidence>
<dbReference type="SMART" id="SM00387">
    <property type="entry name" value="HATPase_c"/>
    <property type="match status" value="1"/>
</dbReference>
<dbReference type="PANTHER" id="PTHR42878">
    <property type="entry name" value="TWO-COMPONENT HISTIDINE KINASE"/>
    <property type="match status" value="1"/>
</dbReference>
<protein>
    <recommendedName>
        <fullName evidence="2">histidine kinase</fullName>
        <ecNumber evidence="2">2.7.13.3</ecNumber>
    </recommendedName>
</protein>
<dbReference type="EMBL" id="QXTF01000002">
    <property type="protein sequence ID" value="RIX29439.1"/>
    <property type="molecule type" value="Genomic_DNA"/>
</dbReference>
<dbReference type="Proteomes" id="UP000285023">
    <property type="component" value="Unassembled WGS sequence"/>
</dbReference>
<reference evidence="8 9" key="1">
    <citation type="submission" date="2018-09" db="EMBL/GenBank/DDBJ databases">
        <title>Sphingomonas sp. DAC4.</title>
        <authorList>
            <person name="Seo T."/>
        </authorList>
    </citation>
    <scope>NUCLEOTIDE SEQUENCE [LARGE SCALE GENOMIC DNA]</scope>
    <source>
        <strain evidence="8 9">DAC4</strain>
    </source>
</reference>
<sequence>MLVGLISGFILLIAGFALVAAGLRNSNESARLVRHTFEVKDAIGDLTVALERSEAARRGYLIEPDPYRRQVYEEWAPQIVPSLNRLEELVSDSPAQSESVRRLRPIVVKELAEIERSMDLATSGDFATARAEFSGSPGLSTLQLIRDRARRINAVEEGLLRERQDAARNQQNFVQLLLLLTGTLLAGVAAFTFWLVRKFTRELLDSQKRLHRLNTDLEGAVKERTADLQRANDEIQRFAYIVSHDLRSPLVNVMGFTSEMERADKIVADFVTVVEDKQPELVSDEVRFAAREDLPEAIGFIRSSTRKMDRLINAILDLSRQGRRVLTPEMLPMDRLIGDIAANLEVLAAERDARFIIEEPMPSLRHDRLAVEQIFSNLMENATKYLQSGRQGVIMVRGRREGSRAIFEVEDNGRGIAPEDHERIFELFRRSGQQDQQGEGIGLANVRALAYRLGGTITVRSVLSEGSTFVVDLPVEFSEEGKDQ</sequence>
<dbReference type="PROSITE" id="PS50109">
    <property type="entry name" value="HIS_KIN"/>
    <property type="match status" value="1"/>
</dbReference>
<keyword evidence="4" id="KW-0808">Transferase</keyword>
<dbReference type="InterPro" id="IPR036097">
    <property type="entry name" value="HisK_dim/P_sf"/>
</dbReference>
<dbReference type="CDD" id="cd00082">
    <property type="entry name" value="HisKA"/>
    <property type="match status" value="1"/>
</dbReference>
<name>A0A418Q0S3_9SPHN</name>
<organism evidence="8 9">
    <name type="scientific">Sphingomonas edaphi</name>
    <dbReference type="NCBI Taxonomy" id="2315689"/>
    <lineage>
        <taxon>Bacteria</taxon>
        <taxon>Pseudomonadati</taxon>
        <taxon>Pseudomonadota</taxon>
        <taxon>Alphaproteobacteria</taxon>
        <taxon>Sphingomonadales</taxon>
        <taxon>Sphingomonadaceae</taxon>
        <taxon>Sphingomonas</taxon>
    </lineage>
</organism>
<evidence type="ECO:0000313" key="8">
    <source>
        <dbReference type="EMBL" id="RIX29439.1"/>
    </source>
</evidence>
<dbReference type="Pfam" id="PF00512">
    <property type="entry name" value="HisKA"/>
    <property type="match status" value="1"/>
</dbReference>
<dbReference type="GO" id="GO:0030295">
    <property type="term" value="F:protein kinase activator activity"/>
    <property type="evidence" value="ECO:0007669"/>
    <property type="project" value="TreeGrafter"/>
</dbReference>
<keyword evidence="6" id="KW-1133">Transmembrane helix</keyword>
<proteinExistence type="predicted"/>
<evidence type="ECO:0000256" key="4">
    <source>
        <dbReference type="ARBA" id="ARBA00022679"/>
    </source>
</evidence>
<dbReference type="Pfam" id="PF05227">
    <property type="entry name" value="CHASE3"/>
    <property type="match status" value="1"/>
</dbReference>
<evidence type="ECO:0000256" key="6">
    <source>
        <dbReference type="SAM" id="Phobius"/>
    </source>
</evidence>
<accession>A0A418Q0S3</accession>
<dbReference type="InterPro" id="IPR004358">
    <property type="entry name" value="Sig_transdc_His_kin-like_C"/>
</dbReference>
<feature type="transmembrane region" description="Helical" evidence="6">
    <location>
        <begin position="173"/>
        <end position="196"/>
    </location>
</feature>
<comment type="catalytic activity">
    <reaction evidence="1">
        <text>ATP + protein L-histidine = ADP + protein N-phospho-L-histidine.</text>
        <dbReference type="EC" id="2.7.13.3"/>
    </reaction>
</comment>
<dbReference type="CDD" id="cd19410">
    <property type="entry name" value="HK9-like_sensor"/>
    <property type="match status" value="1"/>
</dbReference>
<evidence type="ECO:0000259" key="7">
    <source>
        <dbReference type="PROSITE" id="PS50109"/>
    </source>
</evidence>
<dbReference type="InterPro" id="IPR036890">
    <property type="entry name" value="HATPase_C_sf"/>
</dbReference>
<dbReference type="Pfam" id="PF02518">
    <property type="entry name" value="HATPase_c"/>
    <property type="match status" value="1"/>
</dbReference>
<dbReference type="EC" id="2.7.13.3" evidence="2"/>
<keyword evidence="9" id="KW-1185">Reference proteome</keyword>
<gene>
    <name evidence="8" type="ORF">D3M59_09175</name>
</gene>
<dbReference type="SMART" id="SM00388">
    <property type="entry name" value="HisKA"/>
    <property type="match status" value="1"/>
</dbReference>
<evidence type="ECO:0000256" key="2">
    <source>
        <dbReference type="ARBA" id="ARBA00012438"/>
    </source>
</evidence>
<dbReference type="GO" id="GO:0000155">
    <property type="term" value="F:phosphorelay sensor kinase activity"/>
    <property type="evidence" value="ECO:0007669"/>
    <property type="project" value="InterPro"/>
</dbReference>
<dbReference type="PRINTS" id="PR00344">
    <property type="entry name" value="BCTRLSENSOR"/>
</dbReference>
<dbReference type="InterPro" id="IPR003594">
    <property type="entry name" value="HATPase_dom"/>
</dbReference>
<dbReference type="InterPro" id="IPR007891">
    <property type="entry name" value="CHASE3"/>
</dbReference>
<dbReference type="InterPro" id="IPR005467">
    <property type="entry name" value="His_kinase_dom"/>
</dbReference>
<keyword evidence="6" id="KW-0812">Transmembrane</keyword>
<dbReference type="InterPro" id="IPR003661">
    <property type="entry name" value="HisK_dim/P_dom"/>
</dbReference>
<dbReference type="SUPFAM" id="SSF47384">
    <property type="entry name" value="Homodimeric domain of signal transducing histidine kinase"/>
    <property type="match status" value="1"/>
</dbReference>
<dbReference type="Gene3D" id="3.30.565.10">
    <property type="entry name" value="Histidine kinase-like ATPase, C-terminal domain"/>
    <property type="match status" value="1"/>
</dbReference>
<dbReference type="SUPFAM" id="SSF55874">
    <property type="entry name" value="ATPase domain of HSP90 chaperone/DNA topoisomerase II/histidine kinase"/>
    <property type="match status" value="1"/>
</dbReference>
<feature type="domain" description="Histidine kinase" evidence="7">
    <location>
        <begin position="241"/>
        <end position="477"/>
    </location>
</feature>
<dbReference type="CDD" id="cd00075">
    <property type="entry name" value="HATPase"/>
    <property type="match status" value="1"/>
</dbReference>
<evidence type="ECO:0000256" key="3">
    <source>
        <dbReference type="ARBA" id="ARBA00022553"/>
    </source>
</evidence>